<comment type="subcellular location">
    <subcellularLocation>
        <location evidence="1">Cell membrane</location>
        <topology evidence="1">Multi-pass membrane protein</topology>
    </subcellularLocation>
</comment>
<feature type="transmembrane region" description="Helical" evidence="6">
    <location>
        <begin position="103"/>
        <end position="122"/>
    </location>
</feature>
<dbReference type="EMBL" id="JAJNDC010000001">
    <property type="protein sequence ID" value="MCW9711557.1"/>
    <property type="molecule type" value="Genomic_DNA"/>
</dbReference>
<feature type="transmembrane region" description="Helical" evidence="6">
    <location>
        <begin position="20"/>
        <end position="40"/>
    </location>
</feature>
<comment type="caution">
    <text evidence="7">The sequence shown here is derived from an EMBL/GenBank/DDBJ whole genome shotgun (WGS) entry which is preliminary data.</text>
</comment>
<dbReference type="Pfam" id="PF03739">
    <property type="entry name" value="LptF_LptG"/>
    <property type="match status" value="1"/>
</dbReference>
<feature type="transmembrane region" description="Helical" evidence="6">
    <location>
        <begin position="60"/>
        <end position="82"/>
    </location>
</feature>
<keyword evidence="5 6" id="KW-0472">Membrane</keyword>
<evidence type="ECO:0000256" key="6">
    <source>
        <dbReference type="SAM" id="Phobius"/>
    </source>
</evidence>
<keyword evidence="4 6" id="KW-1133">Transmembrane helix</keyword>
<name>A0ABT3PUN8_9BACT</name>
<sequence length="482" mass="55029">MRFLPNKLQLDVLKRHSGPFVFCFFTVMFFLLMQFLILYIDLLVGKGLPFGVIVELILTNLASMVVLAIPMAVLVACLMAFGKLTELNELTALRAAGVNPFQVIKPVLIVGTILSIFLVWFSNDVLPDANQRARSLFIDIRMKKPGFDLKPGEFYEGIDGYTFLVQDMTNESDSLHDVTIFQHPDDNRKEALIKAKRGELVSEHNGETMTLFLREGTILRYLDRREEGRKITVLEETAFDRYRISFDLSDLSFSRSNPQDRSRNDRTMDVQAMQAVVDSLKREVNDQKQQVINSNSYIVPAINVDEEKSQYARRLGSQPDSIKQPPYDSRFVVLNSLESESDQQTLQSMTVSKLRNYRSLFENIITDIDWRINKIAQFMVEIHKKFSIPVACIIFVLLGAPIGMYTKKGNLGYAALIGLILLSFYWISIIQGEKLADRLFIAPSTGMWFSNVLLGIIGTYLVIRISTPFKLSNLWNNRDKED</sequence>
<feature type="transmembrane region" description="Helical" evidence="6">
    <location>
        <begin position="386"/>
        <end position="404"/>
    </location>
</feature>
<feature type="transmembrane region" description="Helical" evidence="6">
    <location>
        <begin position="411"/>
        <end position="428"/>
    </location>
</feature>
<evidence type="ECO:0000313" key="8">
    <source>
        <dbReference type="Proteomes" id="UP001207337"/>
    </source>
</evidence>
<dbReference type="PANTHER" id="PTHR33529:SF6">
    <property type="entry name" value="YJGP_YJGQ FAMILY PERMEASE"/>
    <property type="match status" value="1"/>
</dbReference>
<evidence type="ECO:0000256" key="1">
    <source>
        <dbReference type="ARBA" id="ARBA00004651"/>
    </source>
</evidence>
<dbReference type="PANTHER" id="PTHR33529">
    <property type="entry name" value="SLR0882 PROTEIN-RELATED"/>
    <property type="match status" value="1"/>
</dbReference>
<evidence type="ECO:0000256" key="2">
    <source>
        <dbReference type="ARBA" id="ARBA00022475"/>
    </source>
</evidence>
<keyword evidence="2" id="KW-1003">Cell membrane</keyword>
<reference evidence="7 8" key="1">
    <citation type="submission" date="2021-11" db="EMBL/GenBank/DDBJ databases">
        <title>Aliifidinibius sp. nov., a new bacterium isolated from saline soil.</title>
        <authorList>
            <person name="Galisteo C."/>
            <person name="De La Haba R."/>
            <person name="Sanchez-Porro C."/>
            <person name="Ventosa A."/>
        </authorList>
    </citation>
    <scope>NUCLEOTIDE SEQUENCE [LARGE SCALE GENOMIC DNA]</scope>
    <source>
        <strain evidence="7 8">KACC 190600</strain>
    </source>
</reference>
<evidence type="ECO:0000256" key="3">
    <source>
        <dbReference type="ARBA" id="ARBA00022692"/>
    </source>
</evidence>
<keyword evidence="8" id="KW-1185">Reference proteome</keyword>
<dbReference type="RefSeq" id="WP_265786872.1">
    <property type="nucleotide sequence ID" value="NZ_BAABRS010000001.1"/>
</dbReference>
<dbReference type="Proteomes" id="UP001207337">
    <property type="component" value="Unassembled WGS sequence"/>
</dbReference>
<evidence type="ECO:0000256" key="5">
    <source>
        <dbReference type="ARBA" id="ARBA00023136"/>
    </source>
</evidence>
<protein>
    <submittedName>
        <fullName evidence="7">LptF/LptG family permease</fullName>
    </submittedName>
</protein>
<dbReference type="InterPro" id="IPR005495">
    <property type="entry name" value="LptG/LptF_permease"/>
</dbReference>
<evidence type="ECO:0000313" key="7">
    <source>
        <dbReference type="EMBL" id="MCW9711557.1"/>
    </source>
</evidence>
<organism evidence="7 8">
    <name type="scientific">Fodinibius salicampi</name>
    <dbReference type="NCBI Taxonomy" id="1920655"/>
    <lineage>
        <taxon>Bacteria</taxon>
        <taxon>Pseudomonadati</taxon>
        <taxon>Balneolota</taxon>
        <taxon>Balneolia</taxon>
        <taxon>Balneolales</taxon>
        <taxon>Balneolaceae</taxon>
        <taxon>Fodinibius</taxon>
    </lineage>
</organism>
<feature type="transmembrane region" description="Helical" evidence="6">
    <location>
        <begin position="440"/>
        <end position="463"/>
    </location>
</feature>
<evidence type="ECO:0000256" key="4">
    <source>
        <dbReference type="ARBA" id="ARBA00022989"/>
    </source>
</evidence>
<accession>A0ABT3PUN8</accession>
<proteinExistence type="predicted"/>
<keyword evidence="3 6" id="KW-0812">Transmembrane</keyword>
<gene>
    <name evidence="7" type="ORF">LQ318_01455</name>
</gene>